<organism evidence="1 2">
    <name type="scientific">Paenibacillus selenitireducens</name>
    <dbReference type="NCBI Taxonomy" id="1324314"/>
    <lineage>
        <taxon>Bacteria</taxon>
        <taxon>Bacillati</taxon>
        <taxon>Bacillota</taxon>
        <taxon>Bacilli</taxon>
        <taxon>Bacillales</taxon>
        <taxon>Paenibacillaceae</taxon>
        <taxon>Paenibacillus</taxon>
    </lineage>
</organism>
<dbReference type="AlphaFoldDB" id="A0A1T2X6C0"/>
<proteinExistence type="predicted"/>
<comment type="caution">
    <text evidence="1">The sequence shown here is derived from an EMBL/GenBank/DDBJ whole genome shotgun (WGS) entry which is preliminary data.</text>
</comment>
<dbReference type="OrthoDB" id="2616991at2"/>
<dbReference type="Proteomes" id="UP000190188">
    <property type="component" value="Unassembled WGS sequence"/>
</dbReference>
<evidence type="ECO:0000313" key="1">
    <source>
        <dbReference type="EMBL" id="OPA75355.1"/>
    </source>
</evidence>
<dbReference type="STRING" id="1324314.BVG16_22460"/>
<accession>A0A1T2X6C0</accession>
<reference evidence="1 2" key="1">
    <citation type="submission" date="2017-01" db="EMBL/GenBank/DDBJ databases">
        <title>Genome analysis of Paenibacillus selenitrireducens ES3-24.</title>
        <authorList>
            <person name="Xu D."/>
            <person name="Yao R."/>
            <person name="Zheng S."/>
        </authorList>
    </citation>
    <scope>NUCLEOTIDE SEQUENCE [LARGE SCALE GENOMIC DNA]</scope>
    <source>
        <strain evidence="1 2">ES3-24</strain>
    </source>
</reference>
<keyword evidence="2" id="KW-1185">Reference proteome</keyword>
<dbReference type="EMBL" id="MSZX01000009">
    <property type="protein sequence ID" value="OPA75355.1"/>
    <property type="molecule type" value="Genomic_DNA"/>
</dbReference>
<protein>
    <submittedName>
        <fullName evidence="1">Uncharacterized protein</fullName>
    </submittedName>
</protein>
<dbReference type="RefSeq" id="WP_078501428.1">
    <property type="nucleotide sequence ID" value="NZ_MSZX01000009.1"/>
</dbReference>
<gene>
    <name evidence="1" type="ORF">BVG16_22460</name>
</gene>
<name>A0A1T2X6C0_9BACL</name>
<dbReference type="InterPro" id="IPR045425">
    <property type="entry name" value="DUF6508"/>
</dbReference>
<sequence length="122" mass="14509">MAYNSVITNIEMNKLLKYLEFFQNPNSIFYNEIDGYKCETQEVMSFRDLMVFDWSQWINDNKVYKDVGNRIDDNLMNVDLETLRKLMTSYIRGDRFSEGLFIDVILNGTIAKILLRLKELKD</sequence>
<dbReference type="Pfam" id="PF20118">
    <property type="entry name" value="DUF6508"/>
    <property type="match status" value="1"/>
</dbReference>
<evidence type="ECO:0000313" key="2">
    <source>
        <dbReference type="Proteomes" id="UP000190188"/>
    </source>
</evidence>